<dbReference type="EMBL" id="JASCZI010030491">
    <property type="protein sequence ID" value="MED6123072.1"/>
    <property type="molecule type" value="Genomic_DNA"/>
</dbReference>
<evidence type="ECO:0000313" key="2">
    <source>
        <dbReference type="Proteomes" id="UP001341840"/>
    </source>
</evidence>
<keyword evidence="2" id="KW-1185">Reference proteome</keyword>
<gene>
    <name evidence="1" type="ORF">PIB30_045875</name>
</gene>
<proteinExistence type="predicted"/>
<organism evidence="1 2">
    <name type="scientific">Stylosanthes scabra</name>
    <dbReference type="NCBI Taxonomy" id="79078"/>
    <lineage>
        <taxon>Eukaryota</taxon>
        <taxon>Viridiplantae</taxon>
        <taxon>Streptophyta</taxon>
        <taxon>Embryophyta</taxon>
        <taxon>Tracheophyta</taxon>
        <taxon>Spermatophyta</taxon>
        <taxon>Magnoliopsida</taxon>
        <taxon>eudicotyledons</taxon>
        <taxon>Gunneridae</taxon>
        <taxon>Pentapetalae</taxon>
        <taxon>rosids</taxon>
        <taxon>fabids</taxon>
        <taxon>Fabales</taxon>
        <taxon>Fabaceae</taxon>
        <taxon>Papilionoideae</taxon>
        <taxon>50 kb inversion clade</taxon>
        <taxon>dalbergioids sensu lato</taxon>
        <taxon>Dalbergieae</taxon>
        <taxon>Pterocarpus clade</taxon>
        <taxon>Stylosanthes</taxon>
    </lineage>
</organism>
<accession>A0ABU6RGA3</accession>
<evidence type="ECO:0000313" key="1">
    <source>
        <dbReference type="EMBL" id="MED6123072.1"/>
    </source>
</evidence>
<protein>
    <submittedName>
        <fullName evidence="1">Uncharacterized protein</fullName>
    </submittedName>
</protein>
<name>A0ABU6RGA3_9FABA</name>
<dbReference type="Proteomes" id="UP001341840">
    <property type="component" value="Unassembled WGS sequence"/>
</dbReference>
<sequence length="110" mass="11608">MVLPEWKWNTYEEQWIPGTSSMCLVGGDVVAVCSSLRIILESEEIEPLLHSSGAVAPVHTDSVSLTNNTLKASTASEQMAVSSSSNTWGPGTRSIGVVISMRGVTVSLGS</sequence>
<reference evidence="1 2" key="1">
    <citation type="journal article" date="2023" name="Plants (Basel)">
        <title>Bridging the Gap: Combining Genomics and Transcriptomics Approaches to Understand Stylosanthes scabra, an Orphan Legume from the Brazilian Caatinga.</title>
        <authorList>
            <person name="Ferreira-Neto J.R.C."/>
            <person name="da Silva M.D."/>
            <person name="Binneck E."/>
            <person name="de Melo N.F."/>
            <person name="da Silva R.H."/>
            <person name="de Melo A.L.T.M."/>
            <person name="Pandolfi V."/>
            <person name="Bustamante F.O."/>
            <person name="Brasileiro-Vidal A.C."/>
            <person name="Benko-Iseppon A.M."/>
        </authorList>
    </citation>
    <scope>NUCLEOTIDE SEQUENCE [LARGE SCALE GENOMIC DNA]</scope>
    <source>
        <tissue evidence="1">Leaves</tissue>
    </source>
</reference>
<comment type="caution">
    <text evidence="1">The sequence shown here is derived from an EMBL/GenBank/DDBJ whole genome shotgun (WGS) entry which is preliminary data.</text>
</comment>